<dbReference type="GO" id="GO:0006313">
    <property type="term" value="P:DNA transposition"/>
    <property type="evidence" value="ECO:0007669"/>
    <property type="project" value="InterPro"/>
</dbReference>
<proteinExistence type="predicted"/>
<feature type="domain" description="Transposase IS200-like" evidence="1">
    <location>
        <begin position="9"/>
        <end position="149"/>
    </location>
</feature>
<dbReference type="Pfam" id="PF01797">
    <property type="entry name" value="Y1_Tnp"/>
    <property type="match status" value="1"/>
</dbReference>
<protein>
    <recommendedName>
        <fullName evidence="1">Transposase IS200-like domain-containing protein</fullName>
    </recommendedName>
</protein>
<evidence type="ECO:0000313" key="2">
    <source>
        <dbReference type="EMBL" id="OGC59858.1"/>
    </source>
</evidence>
<dbReference type="GO" id="GO:0004803">
    <property type="term" value="F:transposase activity"/>
    <property type="evidence" value="ECO:0007669"/>
    <property type="project" value="InterPro"/>
</dbReference>
<dbReference type="SUPFAM" id="SSF143422">
    <property type="entry name" value="Transposase IS200-like"/>
    <property type="match status" value="1"/>
</dbReference>
<dbReference type="GO" id="GO:0003677">
    <property type="term" value="F:DNA binding"/>
    <property type="evidence" value="ECO:0007669"/>
    <property type="project" value="InterPro"/>
</dbReference>
<reference evidence="2 3" key="1">
    <citation type="journal article" date="2016" name="Nat. Commun.">
        <title>Thousands of microbial genomes shed light on interconnected biogeochemical processes in an aquifer system.</title>
        <authorList>
            <person name="Anantharaman K."/>
            <person name="Brown C.T."/>
            <person name="Hug L.A."/>
            <person name="Sharon I."/>
            <person name="Castelle C.J."/>
            <person name="Probst A.J."/>
            <person name="Thomas B.C."/>
            <person name="Singh A."/>
            <person name="Wilkins M.J."/>
            <person name="Karaoz U."/>
            <person name="Brodie E.L."/>
            <person name="Williams K.H."/>
            <person name="Hubbard S.S."/>
            <person name="Banfield J.F."/>
        </authorList>
    </citation>
    <scope>NUCLEOTIDE SEQUENCE [LARGE SCALE GENOMIC DNA]</scope>
</reference>
<dbReference type="EMBL" id="MEVL01000032">
    <property type="protein sequence ID" value="OGC59858.1"/>
    <property type="molecule type" value="Genomic_DNA"/>
</dbReference>
<sequence length="226" mass="26298">MSSKPRNFTPRSYYHIYNHAVHEKTVIFPTTQDYQRFLNTIAYYIFSQPFSYEQHQRLSTPPANPKGLRKRAKVLAYAIMPNHFHLLLKPTEENPSEISRFVSDVTNSYTRHFNLKYKRSGVLFQGTFKAKEIIDEASLLQVSRYIHLNPLFSSRTNPKGLLVKPQNYEYTSYHEWAGFKNPHIVEADEIRFWTGRTGGTAGYRSFTEAKIKSNPASGIEQLILEK</sequence>
<dbReference type="PANTHER" id="PTHR34322">
    <property type="entry name" value="TRANSPOSASE, Y1_TNP DOMAIN-CONTAINING"/>
    <property type="match status" value="1"/>
</dbReference>
<gene>
    <name evidence="2" type="ORF">A2890_01585</name>
</gene>
<comment type="caution">
    <text evidence="2">The sequence shown here is derived from an EMBL/GenBank/DDBJ whole genome shotgun (WGS) entry which is preliminary data.</text>
</comment>
<dbReference type="SMART" id="SM01321">
    <property type="entry name" value="Y1_Tnp"/>
    <property type="match status" value="1"/>
</dbReference>
<dbReference type="PANTHER" id="PTHR34322:SF2">
    <property type="entry name" value="TRANSPOSASE IS200-LIKE DOMAIN-CONTAINING PROTEIN"/>
    <property type="match status" value="1"/>
</dbReference>
<dbReference type="InterPro" id="IPR002686">
    <property type="entry name" value="Transposase_17"/>
</dbReference>
<evidence type="ECO:0000313" key="3">
    <source>
        <dbReference type="Proteomes" id="UP000176967"/>
    </source>
</evidence>
<dbReference type="Gene3D" id="3.30.70.1290">
    <property type="entry name" value="Transposase IS200-like"/>
    <property type="match status" value="1"/>
</dbReference>
<dbReference type="AlphaFoldDB" id="A0A1F4VSA4"/>
<accession>A0A1F4VSA4</accession>
<evidence type="ECO:0000259" key="1">
    <source>
        <dbReference type="SMART" id="SM01321"/>
    </source>
</evidence>
<dbReference type="Proteomes" id="UP000176967">
    <property type="component" value="Unassembled WGS sequence"/>
</dbReference>
<dbReference type="InterPro" id="IPR036515">
    <property type="entry name" value="Transposase_17_sf"/>
</dbReference>
<organism evidence="2 3">
    <name type="scientific">candidate division WWE3 bacterium RIFCSPLOWO2_01_FULL_53_14</name>
    <dbReference type="NCBI Taxonomy" id="1802628"/>
    <lineage>
        <taxon>Bacteria</taxon>
        <taxon>Katanobacteria</taxon>
    </lineage>
</organism>
<name>A0A1F4VSA4_UNCKA</name>